<reference evidence="2" key="2">
    <citation type="submission" date="2023-05" db="EMBL/GenBank/DDBJ databases">
        <authorList>
            <person name="Schelkunov M.I."/>
        </authorList>
    </citation>
    <scope>NUCLEOTIDE SEQUENCE</scope>
    <source>
        <strain evidence="2">Hsosn_3</strain>
        <tissue evidence="2">Leaf</tissue>
    </source>
</reference>
<protein>
    <submittedName>
        <fullName evidence="2">Uncharacterized protein</fullName>
    </submittedName>
</protein>
<dbReference type="Proteomes" id="UP001237642">
    <property type="component" value="Unassembled WGS sequence"/>
</dbReference>
<dbReference type="AlphaFoldDB" id="A0AAD8M418"/>
<sequence length="362" mass="42435">MTDLPSSSCNFNPILTTRIRRSWIRKHEPSKRKRKELGQRILSNKKRKINDVDKGTAANKSSKRKRNDMISSNKKKKKKQNRKRNNVYVEEEDKLLLKRKRIDVQEEDKSSKRNDVEEEEEDKSSKRRKSIDDEAKEIEFDDAVNLSHDDEESEFGDLPFEEDDLEATNEAFIQIGDTDDLSHLLLGVVEDKSSLMGKCFQEDKCFQEETKDKRFQEDTKDDEAKETFIQIGDKVDLSDLLFTEYRDYLITCSHQDIDKPVKVKAKDLSGKYILLHFMYLTHCLHTWSWKAPIANLEDLYTKLHPRGDFEIVFVALRHDHAIPSTTRQCLQRIFSMMPPCPAIPLSDHKFIQRLERMFGTSS</sequence>
<reference evidence="2" key="1">
    <citation type="submission" date="2023-02" db="EMBL/GenBank/DDBJ databases">
        <title>Genome of toxic invasive species Heracleum sosnowskyi carries increased number of genes despite the absence of recent whole-genome duplications.</title>
        <authorList>
            <person name="Schelkunov M."/>
            <person name="Shtratnikova V."/>
            <person name="Makarenko M."/>
            <person name="Klepikova A."/>
            <person name="Omelchenko D."/>
            <person name="Novikova G."/>
            <person name="Obukhova E."/>
            <person name="Bogdanov V."/>
            <person name="Penin A."/>
            <person name="Logacheva M."/>
        </authorList>
    </citation>
    <scope>NUCLEOTIDE SEQUENCE</scope>
    <source>
        <strain evidence="2">Hsosn_3</strain>
        <tissue evidence="2">Leaf</tissue>
    </source>
</reference>
<keyword evidence="3" id="KW-1185">Reference proteome</keyword>
<evidence type="ECO:0000313" key="3">
    <source>
        <dbReference type="Proteomes" id="UP001237642"/>
    </source>
</evidence>
<dbReference type="Gene3D" id="3.40.30.10">
    <property type="entry name" value="Glutaredoxin"/>
    <property type="match status" value="1"/>
</dbReference>
<comment type="caution">
    <text evidence="2">The sequence shown here is derived from an EMBL/GenBank/DDBJ whole genome shotgun (WGS) entry which is preliminary data.</text>
</comment>
<dbReference type="EMBL" id="JAUIZM010000010">
    <property type="protein sequence ID" value="KAK1358697.1"/>
    <property type="molecule type" value="Genomic_DNA"/>
</dbReference>
<evidence type="ECO:0000256" key="1">
    <source>
        <dbReference type="SAM" id="MobiDB-lite"/>
    </source>
</evidence>
<feature type="region of interest" description="Disordered" evidence="1">
    <location>
        <begin position="104"/>
        <end position="141"/>
    </location>
</feature>
<feature type="compositionally biased region" description="Basic residues" evidence="1">
    <location>
        <begin position="73"/>
        <end position="85"/>
    </location>
</feature>
<evidence type="ECO:0000313" key="2">
    <source>
        <dbReference type="EMBL" id="KAK1358697.1"/>
    </source>
</evidence>
<feature type="compositionally biased region" description="Basic and acidic residues" evidence="1">
    <location>
        <begin position="104"/>
        <end position="115"/>
    </location>
</feature>
<proteinExistence type="predicted"/>
<gene>
    <name evidence="2" type="ORF">POM88_043171</name>
</gene>
<organism evidence="2 3">
    <name type="scientific">Heracleum sosnowskyi</name>
    <dbReference type="NCBI Taxonomy" id="360622"/>
    <lineage>
        <taxon>Eukaryota</taxon>
        <taxon>Viridiplantae</taxon>
        <taxon>Streptophyta</taxon>
        <taxon>Embryophyta</taxon>
        <taxon>Tracheophyta</taxon>
        <taxon>Spermatophyta</taxon>
        <taxon>Magnoliopsida</taxon>
        <taxon>eudicotyledons</taxon>
        <taxon>Gunneridae</taxon>
        <taxon>Pentapetalae</taxon>
        <taxon>asterids</taxon>
        <taxon>campanulids</taxon>
        <taxon>Apiales</taxon>
        <taxon>Apiaceae</taxon>
        <taxon>Apioideae</taxon>
        <taxon>apioid superclade</taxon>
        <taxon>Tordylieae</taxon>
        <taxon>Tordyliinae</taxon>
        <taxon>Heracleum</taxon>
    </lineage>
</organism>
<feature type="region of interest" description="Disordered" evidence="1">
    <location>
        <begin position="27"/>
        <end position="89"/>
    </location>
</feature>
<name>A0AAD8M418_9APIA</name>
<accession>A0AAD8M418</accession>